<accession>A0A0R1QM96</accession>
<evidence type="ECO:0000256" key="1">
    <source>
        <dbReference type="ARBA" id="ARBA00010928"/>
    </source>
</evidence>
<protein>
    <submittedName>
        <fullName evidence="5">Oxidoreductase</fullName>
    </submittedName>
</protein>
<sequence length="322" mass="35378">MTNYHWGIVGLGRIAHNFAKFFPAAQTLYGVAARDIDRAQAFADEFNVPKAYGSYADLFADPDIDIVYVATTHNFHYANIKAALLAGKHVFAEKSITLNARELSELITIAKQKHLILMEAQTIYHMPLYPALDDAVADLGKLRTIQVSFGINATDPQDRLLNPDLAGGALLDIGIYALSFVRRLMSASPKLVATQMTRSATGVDDQSSFLLTNDHGEQATVVLNLQAMMPKVGLAAYDHGFVQVPEYPRADHATLAITGQELTTISAGDWHHTMAYEILDMAKAVETGDNPTLAWTYDTAVIMSQAREAWGFYYPNEQAPLV</sequence>
<name>A0A0R1QM96_9LACO</name>
<dbReference type="Pfam" id="PF22725">
    <property type="entry name" value="GFO_IDH_MocA_C3"/>
    <property type="match status" value="1"/>
</dbReference>
<dbReference type="InterPro" id="IPR055170">
    <property type="entry name" value="GFO_IDH_MocA-like_dom"/>
</dbReference>
<dbReference type="Pfam" id="PF01408">
    <property type="entry name" value="GFO_IDH_MocA"/>
    <property type="match status" value="1"/>
</dbReference>
<reference evidence="5 6" key="1">
    <citation type="journal article" date="2015" name="Genome Announc.">
        <title>Expanding the biotechnology potential of lactobacilli through comparative genomics of 213 strains and associated genera.</title>
        <authorList>
            <person name="Sun Z."/>
            <person name="Harris H.M."/>
            <person name="McCann A."/>
            <person name="Guo C."/>
            <person name="Argimon S."/>
            <person name="Zhang W."/>
            <person name="Yang X."/>
            <person name="Jeffery I.B."/>
            <person name="Cooney J.C."/>
            <person name="Kagawa T.F."/>
            <person name="Liu W."/>
            <person name="Song Y."/>
            <person name="Salvetti E."/>
            <person name="Wrobel A."/>
            <person name="Rasinkangas P."/>
            <person name="Parkhill J."/>
            <person name="Rea M.C."/>
            <person name="O'Sullivan O."/>
            <person name="Ritari J."/>
            <person name="Douillard F.P."/>
            <person name="Paul Ross R."/>
            <person name="Yang R."/>
            <person name="Briner A.E."/>
            <person name="Felis G.E."/>
            <person name="de Vos W.M."/>
            <person name="Barrangou R."/>
            <person name="Klaenhammer T.R."/>
            <person name="Caufield P.W."/>
            <person name="Cui Y."/>
            <person name="Zhang H."/>
            <person name="O'Toole P.W."/>
        </authorList>
    </citation>
    <scope>NUCLEOTIDE SEQUENCE [LARGE SCALE GENOMIC DNA]</scope>
    <source>
        <strain evidence="5 6">DSM 13343</strain>
    </source>
</reference>
<feature type="domain" description="GFO/IDH/MocA-like oxidoreductase" evidence="4">
    <location>
        <begin position="138"/>
        <end position="227"/>
    </location>
</feature>
<dbReference type="GO" id="GO:0000166">
    <property type="term" value="F:nucleotide binding"/>
    <property type="evidence" value="ECO:0007669"/>
    <property type="project" value="InterPro"/>
</dbReference>
<evidence type="ECO:0000313" key="5">
    <source>
        <dbReference type="EMBL" id="KRL43812.1"/>
    </source>
</evidence>
<keyword evidence="6" id="KW-1185">Reference proteome</keyword>
<dbReference type="InterPro" id="IPR050984">
    <property type="entry name" value="Gfo/Idh/MocA_domain"/>
</dbReference>
<dbReference type="SUPFAM" id="SSF51735">
    <property type="entry name" value="NAD(P)-binding Rossmann-fold domains"/>
    <property type="match status" value="1"/>
</dbReference>
<dbReference type="PANTHER" id="PTHR22604">
    <property type="entry name" value="OXIDOREDUCTASES"/>
    <property type="match status" value="1"/>
</dbReference>
<dbReference type="Proteomes" id="UP000051790">
    <property type="component" value="Unassembled WGS sequence"/>
</dbReference>
<dbReference type="InterPro" id="IPR000683">
    <property type="entry name" value="Gfo/Idh/MocA-like_OxRdtase_N"/>
</dbReference>
<gene>
    <name evidence="5" type="ORF">FD01_GL001506</name>
</gene>
<evidence type="ECO:0000259" key="4">
    <source>
        <dbReference type="Pfam" id="PF22725"/>
    </source>
</evidence>
<comment type="caution">
    <text evidence="5">The sequence shown here is derived from an EMBL/GenBank/DDBJ whole genome shotgun (WGS) entry which is preliminary data.</text>
</comment>
<dbReference type="SUPFAM" id="SSF55347">
    <property type="entry name" value="Glyceraldehyde-3-phosphate dehydrogenase-like, C-terminal domain"/>
    <property type="match status" value="1"/>
</dbReference>
<evidence type="ECO:0000259" key="3">
    <source>
        <dbReference type="Pfam" id="PF01408"/>
    </source>
</evidence>
<dbReference type="Gene3D" id="3.40.50.720">
    <property type="entry name" value="NAD(P)-binding Rossmann-like Domain"/>
    <property type="match status" value="1"/>
</dbReference>
<dbReference type="GO" id="GO:0016491">
    <property type="term" value="F:oxidoreductase activity"/>
    <property type="evidence" value="ECO:0007669"/>
    <property type="project" value="UniProtKB-KW"/>
</dbReference>
<dbReference type="PANTHER" id="PTHR22604:SF105">
    <property type="entry name" value="TRANS-1,2-DIHYDROBENZENE-1,2-DIOL DEHYDROGENASE"/>
    <property type="match status" value="1"/>
</dbReference>
<dbReference type="OrthoDB" id="9815825at2"/>
<comment type="similarity">
    <text evidence="1">Belongs to the Gfo/Idh/MocA family.</text>
</comment>
<feature type="domain" description="Gfo/Idh/MocA-like oxidoreductase N-terminal" evidence="3">
    <location>
        <begin position="5"/>
        <end position="119"/>
    </location>
</feature>
<evidence type="ECO:0000313" key="6">
    <source>
        <dbReference type="Proteomes" id="UP000051790"/>
    </source>
</evidence>
<keyword evidence="2" id="KW-0560">Oxidoreductase</keyword>
<evidence type="ECO:0000256" key="2">
    <source>
        <dbReference type="ARBA" id="ARBA00023002"/>
    </source>
</evidence>
<dbReference type="InterPro" id="IPR036291">
    <property type="entry name" value="NAD(P)-bd_dom_sf"/>
</dbReference>
<dbReference type="AlphaFoldDB" id="A0A0R1QM96"/>
<dbReference type="RefSeq" id="WP_056964117.1">
    <property type="nucleotide sequence ID" value="NZ_AZEU01000179.1"/>
</dbReference>
<proteinExistence type="inferred from homology"/>
<dbReference type="Gene3D" id="3.30.360.10">
    <property type="entry name" value="Dihydrodipicolinate Reductase, domain 2"/>
    <property type="match status" value="1"/>
</dbReference>
<dbReference type="EMBL" id="AZEU01000179">
    <property type="protein sequence ID" value="KRL43812.1"/>
    <property type="molecule type" value="Genomic_DNA"/>
</dbReference>
<dbReference type="PATRIC" id="fig|1423769.4.peg.1616"/>
<organism evidence="5 6">
    <name type="scientific">Lacticaseibacillus manihotivorans DSM 13343 = JCM 12514</name>
    <dbReference type="NCBI Taxonomy" id="1423769"/>
    <lineage>
        <taxon>Bacteria</taxon>
        <taxon>Bacillati</taxon>
        <taxon>Bacillota</taxon>
        <taxon>Bacilli</taxon>
        <taxon>Lactobacillales</taxon>
        <taxon>Lactobacillaceae</taxon>
        <taxon>Lacticaseibacillus</taxon>
    </lineage>
</organism>